<dbReference type="SUPFAM" id="SSF55729">
    <property type="entry name" value="Acyl-CoA N-acyltransferases (Nat)"/>
    <property type="match status" value="1"/>
</dbReference>
<evidence type="ECO:0000313" key="5">
    <source>
        <dbReference type="EMBL" id="GAA1781373.1"/>
    </source>
</evidence>
<evidence type="ECO:0000256" key="3">
    <source>
        <dbReference type="SAM" id="MobiDB-lite"/>
    </source>
</evidence>
<keyword evidence="6" id="KW-1185">Reference proteome</keyword>
<feature type="compositionally biased region" description="Low complexity" evidence="3">
    <location>
        <begin position="180"/>
        <end position="190"/>
    </location>
</feature>
<name>A0ABN2LAJ7_9MICO</name>
<reference evidence="5 6" key="1">
    <citation type="journal article" date="2019" name="Int. J. Syst. Evol. Microbiol.">
        <title>The Global Catalogue of Microorganisms (GCM) 10K type strain sequencing project: providing services to taxonomists for standard genome sequencing and annotation.</title>
        <authorList>
            <consortium name="The Broad Institute Genomics Platform"/>
            <consortium name="The Broad Institute Genome Sequencing Center for Infectious Disease"/>
            <person name="Wu L."/>
            <person name="Ma J."/>
        </authorList>
    </citation>
    <scope>NUCLEOTIDE SEQUENCE [LARGE SCALE GENOMIC DNA]</scope>
    <source>
        <strain evidence="5 6">JCM 15592</strain>
    </source>
</reference>
<feature type="domain" description="N-acetyltransferase" evidence="4">
    <location>
        <begin position="19"/>
        <end position="175"/>
    </location>
</feature>
<keyword evidence="1" id="KW-0808">Transferase</keyword>
<evidence type="ECO:0000256" key="2">
    <source>
        <dbReference type="ARBA" id="ARBA00023315"/>
    </source>
</evidence>
<dbReference type="CDD" id="cd04301">
    <property type="entry name" value="NAT_SF"/>
    <property type="match status" value="1"/>
</dbReference>
<dbReference type="InterPro" id="IPR050832">
    <property type="entry name" value="Bact_Acetyltransf"/>
</dbReference>
<sequence>MTTTPRTRVRTALLPAGPVRLMSLAGGEIEPVRQVFAGLSPASRWLRFHTGMPSVPERYLRQLATVVPGERHVVVALAGGEAVGHGEFTRERGEPARAEIALAVHDSWHGRGVGLALISELAALAAALGIDEFTCSTLRENTPVRAWLRRCGATVHGDGVDFRFDVAALLAAVREHGPHAVAAHPPASAPRTESSERSTACA</sequence>
<evidence type="ECO:0000259" key="4">
    <source>
        <dbReference type="PROSITE" id="PS51186"/>
    </source>
</evidence>
<accession>A0ABN2LAJ7</accession>
<dbReference type="Pfam" id="PF00583">
    <property type="entry name" value="Acetyltransf_1"/>
    <property type="match status" value="1"/>
</dbReference>
<feature type="region of interest" description="Disordered" evidence="3">
    <location>
        <begin position="180"/>
        <end position="202"/>
    </location>
</feature>
<gene>
    <name evidence="5" type="ORF">GCM10009811_03430</name>
</gene>
<dbReference type="Proteomes" id="UP001499938">
    <property type="component" value="Unassembled WGS sequence"/>
</dbReference>
<organism evidence="5 6">
    <name type="scientific">Nostocoides veronense</name>
    <dbReference type="NCBI Taxonomy" id="330836"/>
    <lineage>
        <taxon>Bacteria</taxon>
        <taxon>Bacillati</taxon>
        <taxon>Actinomycetota</taxon>
        <taxon>Actinomycetes</taxon>
        <taxon>Micrococcales</taxon>
        <taxon>Intrasporangiaceae</taxon>
        <taxon>Nostocoides</taxon>
    </lineage>
</organism>
<dbReference type="PROSITE" id="PS51186">
    <property type="entry name" value="GNAT"/>
    <property type="match status" value="1"/>
</dbReference>
<dbReference type="RefSeq" id="WP_344080343.1">
    <property type="nucleotide sequence ID" value="NZ_BAAAPO010000006.1"/>
</dbReference>
<keyword evidence="2" id="KW-0012">Acyltransferase</keyword>
<evidence type="ECO:0000256" key="1">
    <source>
        <dbReference type="ARBA" id="ARBA00022679"/>
    </source>
</evidence>
<dbReference type="InterPro" id="IPR000182">
    <property type="entry name" value="GNAT_dom"/>
</dbReference>
<proteinExistence type="predicted"/>
<protein>
    <recommendedName>
        <fullName evidence="4">N-acetyltransferase domain-containing protein</fullName>
    </recommendedName>
</protein>
<dbReference type="EMBL" id="BAAAPO010000006">
    <property type="protein sequence ID" value="GAA1781373.1"/>
    <property type="molecule type" value="Genomic_DNA"/>
</dbReference>
<dbReference type="InterPro" id="IPR016181">
    <property type="entry name" value="Acyl_CoA_acyltransferase"/>
</dbReference>
<dbReference type="PANTHER" id="PTHR43877">
    <property type="entry name" value="AMINOALKYLPHOSPHONATE N-ACETYLTRANSFERASE-RELATED-RELATED"/>
    <property type="match status" value="1"/>
</dbReference>
<dbReference type="Gene3D" id="3.40.630.30">
    <property type="match status" value="1"/>
</dbReference>
<comment type="caution">
    <text evidence="5">The sequence shown here is derived from an EMBL/GenBank/DDBJ whole genome shotgun (WGS) entry which is preliminary data.</text>
</comment>
<evidence type="ECO:0000313" key="6">
    <source>
        <dbReference type="Proteomes" id="UP001499938"/>
    </source>
</evidence>